<evidence type="ECO:0000313" key="3">
    <source>
        <dbReference type="Proteomes" id="UP000693970"/>
    </source>
</evidence>
<dbReference type="AlphaFoldDB" id="A0A9K3PXP8"/>
<proteinExistence type="predicted"/>
<gene>
    <name evidence="2" type="ORF">IV203_026854</name>
</gene>
<evidence type="ECO:0000256" key="1">
    <source>
        <dbReference type="SAM" id="MobiDB-lite"/>
    </source>
</evidence>
<dbReference type="EMBL" id="JAGRRH010000010">
    <property type="protein sequence ID" value="KAG7363493.1"/>
    <property type="molecule type" value="Genomic_DNA"/>
</dbReference>
<protein>
    <submittedName>
        <fullName evidence="2">Uncharacterized protein</fullName>
    </submittedName>
</protein>
<keyword evidence="3" id="KW-1185">Reference proteome</keyword>
<evidence type="ECO:0000313" key="2">
    <source>
        <dbReference type="EMBL" id="KAG7363493.1"/>
    </source>
</evidence>
<feature type="region of interest" description="Disordered" evidence="1">
    <location>
        <begin position="302"/>
        <end position="335"/>
    </location>
</feature>
<accession>A0A9K3PXP8</accession>
<sequence length="335" mass="37903">MQWKLSTDEYQDLSSYPDTVCRLRHSAVDYKSQIVVDGLFHSHFKCSICDISNSPSFKEFLFVDPVSLHDGRDVVVQGKKVLTDTIVDETMKQHVEKSLRDSPFFLINTNMDHYENLPAEKKMTSASKRSHITSATINRRSESIPLPSSHVHRTHSEVQLCEDMETAERRDLNMFYRLVNGIRERQMHLVHEHHPQDALVSSELHHHGHGFYDRGSDVAESFVAHIIHTRNAPLDTTSHVHPNSNDHSASLPSNNISSVFQASAAVQAMNQGALSDPGDDQEEELVLGEWSLSGFDEETATLDRQQQRLSQLQPLLPTNDNADVEDDDGIFDLDL</sequence>
<comment type="caution">
    <text evidence="2">The sequence shown here is derived from an EMBL/GenBank/DDBJ whole genome shotgun (WGS) entry which is preliminary data.</text>
</comment>
<dbReference type="Proteomes" id="UP000693970">
    <property type="component" value="Unassembled WGS sequence"/>
</dbReference>
<feature type="compositionally biased region" description="Acidic residues" evidence="1">
    <location>
        <begin position="322"/>
        <end position="335"/>
    </location>
</feature>
<organism evidence="2 3">
    <name type="scientific">Nitzschia inconspicua</name>
    <dbReference type="NCBI Taxonomy" id="303405"/>
    <lineage>
        <taxon>Eukaryota</taxon>
        <taxon>Sar</taxon>
        <taxon>Stramenopiles</taxon>
        <taxon>Ochrophyta</taxon>
        <taxon>Bacillariophyta</taxon>
        <taxon>Bacillariophyceae</taxon>
        <taxon>Bacillariophycidae</taxon>
        <taxon>Bacillariales</taxon>
        <taxon>Bacillariaceae</taxon>
        <taxon>Nitzschia</taxon>
    </lineage>
</organism>
<reference evidence="2" key="2">
    <citation type="submission" date="2021-04" db="EMBL/GenBank/DDBJ databases">
        <authorList>
            <person name="Podell S."/>
        </authorList>
    </citation>
    <scope>NUCLEOTIDE SEQUENCE</scope>
    <source>
        <strain evidence="2">Hildebrandi</strain>
    </source>
</reference>
<dbReference type="OrthoDB" id="49233at2759"/>
<reference evidence="2" key="1">
    <citation type="journal article" date="2021" name="Sci. Rep.">
        <title>Diploid genomic architecture of Nitzschia inconspicua, an elite biomass production diatom.</title>
        <authorList>
            <person name="Oliver A."/>
            <person name="Podell S."/>
            <person name="Pinowska A."/>
            <person name="Traller J.C."/>
            <person name="Smith S.R."/>
            <person name="McClure R."/>
            <person name="Beliaev A."/>
            <person name="Bohutskyi P."/>
            <person name="Hill E.A."/>
            <person name="Rabines A."/>
            <person name="Zheng H."/>
            <person name="Allen L.Z."/>
            <person name="Kuo A."/>
            <person name="Grigoriev I.V."/>
            <person name="Allen A.E."/>
            <person name="Hazlebeck D."/>
            <person name="Allen E.E."/>
        </authorList>
    </citation>
    <scope>NUCLEOTIDE SEQUENCE</scope>
    <source>
        <strain evidence="2">Hildebrandi</strain>
    </source>
</reference>
<feature type="compositionally biased region" description="Low complexity" evidence="1">
    <location>
        <begin position="302"/>
        <end position="317"/>
    </location>
</feature>
<name>A0A9K3PXP8_9STRA</name>